<dbReference type="RefSeq" id="WP_188646101.1">
    <property type="nucleotide sequence ID" value="NZ_BMHQ01000001.1"/>
</dbReference>
<protein>
    <submittedName>
        <fullName evidence="2">Uncharacterized protein</fullName>
    </submittedName>
</protein>
<name>A0A8J2VFY5_9BACL</name>
<feature type="region of interest" description="Disordered" evidence="1">
    <location>
        <begin position="20"/>
        <end position="74"/>
    </location>
</feature>
<dbReference type="AlphaFoldDB" id="A0A8J2VFY5"/>
<reference evidence="2" key="1">
    <citation type="journal article" date="2014" name="Int. J. Syst. Evol. Microbiol.">
        <title>Complete genome sequence of Corynebacterium casei LMG S-19264T (=DSM 44701T), isolated from a smear-ripened cheese.</title>
        <authorList>
            <consortium name="US DOE Joint Genome Institute (JGI-PGF)"/>
            <person name="Walter F."/>
            <person name="Albersmeier A."/>
            <person name="Kalinowski J."/>
            <person name="Ruckert C."/>
        </authorList>
    </citation>
    <scope>NUCLEOTIDE SEQUENCE</scope>
    <source>
        <strain evidence="2">CGMCC 1.15179</strain>
    </source>
</reference>
<sequence length="74" mass="8180">MFMMWISPLYQNCFQGGDPGGATLREDQKEKKVRRRSGFPVMIPPPENPQHVGEEGEKGEGAGILCAVRRGPPI</sequence>
<evidence type="ECO:0000256" key="1">
    <source>
        <dbReference type="SAM" id="MobiDB-lite"/>
    </source>
</evidence>
<keyword evidence="3" id="KW-1185">Reference proteome</keyword>
<dbReference type="EMBL" id="BMHQ01000001">
    <property type="protein sequence ID" value="GGE04911.1"/>
    <property type="molecule type" value="Genomic_DNA"/>
</dbReference>
<comment type="caution">
    <text evidence="2">The sequence shown here is derived from an EMBL/GenBank/DDBJ whole genome shotgun (WGS) entry which is preliminary data.</text>
</comment>
<gene>
    <name evidence="2" type="ORF">GCM10011571_02430</name>
</gene>
<accession>A0A8J2VFY5</accession>
<proteinExistence type="predicted"/>
<organism evidence="2 3">
    <name type="scientific">Marinithermofilum abyssi</name>
    <dbReference type="NCBI Taxonomy" id="1571185"/>
    <lineage>
        <taxon>Bacteria</taxon>
        <taxon>Bacillati</taxon>
        <taxon>Bacillota</taxon>
        <taxon>Bacilli</taxon>
        <taxon>Bacillales</taxon>
        <taxon>Thermoactinomycetaceae</taxon>
        <taxon>Marinithermofilum</taxon>
    </lineage>
</organism>
<reference evidence="2" key="2">
    <citation type="submission" date="2020-09" db="EMBL/GenBank/DDBJ databases">
        <authorList>
            <person name="Sun Q."/>
            <person name="Zhou Y."/>
        </authorList>
    </citation>
    <scope>NUCLEOTIDE SEQUENCE</scope>
    <source>
        <strain evidence="2">CGMCC 1.15179</strain>
    </source>
</reference>
<dbReference type="Proteomes" id="UP000625210">
    <property type="component" value="Unassembled WGS sequence"/>
</dbReference>
<evidence type="ECO:0000313" key="2">
    <source>
        <dbReference type="EMBL" id="GGE04911.1"/>
    </source>
</evidence>
<evidence type="ECO:0000313" key="3">
    <source>
        <dbReference type="Proteomes" id="UP000625210"/>
    </source>
</evidence>